<dbReference type="Proteomes" id="UP001196413">
    <property type="component" value="Unassembled WGS sequence"/>
</dbReference>
<dbReference type="EMBL" id="JAHQIW010000170">
    <property type="protein sequence ID" value="KAJ1346426.1"/>
    <property type="molecule type" value="Genomic_DNA"/>
</dbReference>
<accession>A0AAD5MEW4</accession>
<proteinExistence type="predicted"/>
<name>A0AAD5MEW4_PARTN</name>
<sequence>MGEDCAWIRSKNRVGDRRQVTGDNKVETSNIVGDCARVGVMGQQESMLTINRRKRSDSQNGFKPSFLHTSARRVAAKRQVSFAYCYAENPHAESKPSWIKRRFHECSEKSD</sequence>
<reference evidence="1" key="1">
    <citation type="submission" date="2021-06" db="EMBL/GenBank/DDBJ databases">
        <title>Parelaphostrongylus tenuis whole genome reference sequence.</title>
        <authorList>
            <person name="Garwood T.J."/>
            <person name="Larsen P.A."/>
            <person name="Fountain-Jones N.M."/>
            <person name="Garbe J.R."/>
            <person name="Macchietto M.G."/>
            <person name="Kania S.A."/>
            <person name="Gerhold R.W."/>
            <person name="Richards J.E."/>
            <person name="Wolf T.M."/>
        </authorList>
    </citation>
    <scope>NUCLEOTIDE SEQUENCE</scope>
    <source>
        <strain evidence="1">MNPRO001-30</strain>
        <tissue evidence="1">Meninges</tissue>
    </source>
</reference>
<keyword evidence="2" id="KW-1185">Reference proteome</keyword>
<evidence type="ECO:0000313" key="2">
    <source>
        <dbReference type="Proteomes" id="UP001196413"/>
    </source>
</evidence>
<organism evidence="1 2">
    <name type="scientific">Parelaphostrongylus tenuis</name>
    <name type="common">Meningeal worm</name>
    <dbReference type="NCBI Taxonomy" id="148309"/>
    <lineage>
        <taxon>Eukaryota</taxon>
        <taxon>Metazoa</taxon>
        <taxon>Ecdysozoa</taxon>
        <taxon>Nematoda</taxon>
        <taxon>Chromadorea</taxon>
        <taxon>Rhabditida</taxon>
        <taxon>Rhabditina</taxon>
        <taxon>Rhabditomorpha</taxon>
        <taxon>Strongyloidea</taxon>
        <taxon>Metastrongylidae</taxon>
        <taxon>Parelaphostrongylus</taxon>
    </lineage>
</organism>
<evidence type="ECO:0000313" key="1">
    <source>
        <dbReference type="EMBL" id="KAJ1346426.1"/>
    </source>
</evidence>
<gene>
    <name evidence="1" type="ORF">KIN20_001205</name>
</gene>
<comment type="caution">
    <text evidence="1">The sequence shown here is derived from an EMBL/GenBank/DDBJ whole genome shotgun (WGS) entry which is preliminary data.</text>
</comment>
<protein>
    <submittedName>
        <fullName evidence="1">Uncharacterized protein</fullName>
    </submittedName>
</protein>
<dbReference type="AlphaFoldDB" id="A0AAD5MEW4"/>